<dbReference type="Proteomes" id="UP000518752">
    <property type="component" value="Unassembled WGS sequence"/>
</dbReference>
<evidence type="ECO:0000313" key="4">
    <source>
        <dbReference type="Proteomes" id="UP000518752"/>
    </source>
</evidence>
<evidence type="ECO:0000259" key="2">
    <source>
        <dbReference type="Pfam" id="PF20152"/>
    </source>
</evidence>
<dbReference type="OrthoDB" id="2681808at2759"/>
<dbReference type="AlphaFoldDB" id="A0A8H5I090"/>
<feature type="transmembrane region" description="Helical" evidence="1">
    <location>
        <begin position="226"/>
        <end position="245"/>
    </location>
</feature>
<proteinExistence type="predicted"/>
<evidence type="ECO:0000256" key="1">
    <source>
        <dbReference type="SAM" id="Phobius"/>
    </source>
</evidence>
<sequence>MEVNMMSPELGLVTEITRSHLVALVARFPNASSSADEFSALTFDVPLFLGYMLAYFLNGILFVQVFVYFISFRRTDPRYLQIIVLIIFLVECVSTLVATEMVIYSIITKGYLSFSILLPAFEAVAVLTGVGKLSLHVCPVYLMVHFVYSFFDGTRVLLLAYPGPWRPWAVIVVIVGLSLTQCVTTGLDGVLGSGTISEANPTDNILTGVSTNVFKFDHAPSLFQQTWLIATALCDIIITCTILYLQRRILKVFPKGSQLAARVKRLMSIAIDTGMITAVAATLLLLFFLIFREGLIMLCLFYPLPKLYANCGLATLNARLAVPGKGFREDIPEKSVEEHEGSA</sequence>
<feature type="domain" description="DUF6534" evidence="2">
    <location>
        <begin position="232"/>
        <end position="319"/>
    </location>
</feature>
<keyword evidence="1" id="KW-1133">Transmembrane helix</keyword>
<keyword evidence="1" id="KW-0812">Transmembrane</keyword>
<dbReference type="PANTHER" id="PTHR40465">
    <property type="entry name" value="CHROMOSOME 1, WHOLE GENOME SHOTGUN SEQUENCE"/>
    <property type="match status" value="1"/>
</dbReference>
<comment type="caution">
    <text evidence="3">The sequence shown here is derived from an EMBL/GenBank/DDBJ whole genome shotgun (WGS) entry which is preliminary data.</text>
</comment>
<dbReference type="PANTHER" id="PTHR40465:SF1">
    <property type="entry name" value="DUF6534 DOMAIN-CONTAINING PROTEIN"/>
    <property type="match status" value="1"/>
</dbReference>
<feature type="transmembrane region" description="Helical" evidence="1">
    <location>
        <begin position="48"/>
        <end position="70"/>
    </location>
</feature>
<accession>A0A8H5I090</accession>
<feature type="transmembrane region" description="Helical" evidence="1">
    <location>
        <begin position="82"/>
        <end position="107"/>
    </location>
</feature>
<gene>
    <name evidence="3" type="ORF">D9757_000911</name>
</gene>
<dbReference type="InterPro" id="IPR045339">
    <property type="entry name" value="DUF6534"/>
</dbReference>
<feature type="transmembrane region" description="Helical" evidence="1">
    <location>
        <begin position="168"/>
        <end position="187"/>
    </location>
</feature>
<name>A0A8H5I090_9AGAR</name>
<keyword evidence="1" id="KW-0472">Membrane</keyword>
<dbReference type="Pfam" id="PF20152">
    <property type="entry name" value="DUF6534"/>
    <property type="match status" value="1"/>
</dbReference>
<feature type="transmembrane region" description="Helical" evidence="1">
    <location>
        <begin position="266"/>
        <end position="291"/>
    </location>
</feature>
<evidence type="ECO:0000313" key="3">
    <source>
        <dbReference type="EMBL" id="KAF5392680.1"/>
    </source>
</evidence>
<dbReference type="EMBL" id="JAACJN010000004">
    <property type="protein sequence ID" value="KAF5392680.1"/>
    <property type="molecule type" value="Genomic_DNA"/>
</dbReference>
<organism evidence="3 4">
    <name type="scientific">Collybiopsis confluens</name>
    <dbReference type="NCBI Taxonomy" id="2823264"/>
    <lineage>
        <taxon>Eukaryota</taxon>
        <taxon>Fungi</taxon>
        <taxon>Dikarya</taxon>
        <taxon>Basidiomycota</taxon>
        <taxon>Agaricomycotina</taxon>
        <taxon>Agaricomycetes</taxon>
        <taxon>Agaricomycetidae</taxon>
        <taxon>Agaricales</taxon>
        <taxon>Marasmiineae</taxon>
        <taxon>Omphalotaceae</taxon>
        <taxon>Collybiopsis</taxon>
    </lineage>
</organism>
<protein>
    <recommendedName>
        <fullName evidence="2">DUF6534 domain-containing protein</fullName>
    </recommendedName>
</protein>
<reference evidence="3 4" key="1">
    <citation type="journal article" date="2020" name="ISME J.">
        <title>Uncovering the hidden diversity of litter-decomposition mechanisms in mushroom-forming fungi.</title>
        <authorList>
            <person name="Floudas D."/>
            <person name="Bentzer J."/>
            <person name="Ahren D."/>
            <person name="Johansson T."/>
            <person name="Persson P."/>
            <person name="Tunlid A."/>
        </authorList>
    </citation>
    <scope>NUCLEOTIDE SEQUENCE [LARGE SCALE GENOMIC DNA]</scope>
    <source>
        <strain evidence="3 4">CBS 406.79</strain>
    </source>
</reference>
<keyword evidence="4" id="KW-1185">Reference proteome</keyword>